<evidence type="ECO:0000256" key="3">
    <source>
        <dbReference type="ARBA" id="ARBA00010763"/>
    </source>
</evidence>
<keyword evidence="6" id="KW-0500">Molybdenum</keyword>
<comment type="function">
    <text evidence="1 6">Catalyzes the insertion of molybdate into adenylated molybdopterin with the concomitant release of AMP.</text>
</comment>
<dbReference type="InterPro" id="IPR036688">
    <property type="entry name" value="MoeA_C_domain_IV_sf"/>
</dbReference>
<dbReference type="RefSeq" id="WP_027306377.1">
    <property type="nucleotide sequence ID" value="NZ_CP020867.1"/>
</dbReference>
<dbReference type="InterPro" id="IPR036135">
    <property type="entry name" value="MoeA_linker/N_sf"/>
</dbReference>
<evidence type="ECO:0000256" key="2">
    <source>
        <dbReference type="ARBA" id="ARBA00005046"/>
    </source>
</evidence>
<dbReference type="AlphaFoldDB" id="A0A1W6BWY4"/>
<dbReference type="GO" id="GO:0016787">
    <property type="term" value="F:hydrolase activity"/>
    <property type="evidence" value="ECO:0007669"/>
    <property type="project" value="UniProtKB-KW"/>
</dbReference>
<comment type="catalytic activity">
    <reaction evidence="5">
        <text>adenylyl-molybdopterin + molybdate = Mo-molybdopterin + AMP + H(+)</text>
        <dbReference type="Rhea" id="RHEA:35047"/>
        <dbReference type="ChEBI" id="CHEBI:15378"/>
        <dbReference type="ChEBI" id="CHEBI:36264"/>
        <dbReference type="ChEBI" id="CHEBI:62727"/>
        <dbReference type="ChEBI" id="CHEBI:71302"/>
        <dbReference type="ChEBI" id="CHEBI:456215"/>
        <dbReference type="EC" id="2.10.1.1"/>
    </reaction>
</comment>
<dbReference type="UniPathway" id="UPA00344"/>
<dbReference type="PANTHER" id="PTHR10192">
    <property type="entry name" value="MOLYBDOPTERIN BIOSYNTHESIS PROTEIN"/>
    <property type="match status" value="1"/>
</dbReference>
<keyword evidence="6 8" id="KW-0808">Transferase</keyword>
<dbReference type="KEGG" id="ccun:CCUN_0986"/>
<dbReference type="GO" id="GO:0006777">
    <property type="term" value="P:Mo-molybdopterin cofactor biosynthetic process"/>
    <property type="evidence" value="ECO:0007669"/>
    <property type="project" value="UniProtKB-UniRule"/>
</dbReference>
<dbReference type="InterPro" id="IPR036425">
    <property type="entry name" value="MoaB/Mog-like_dom_sf"/>
</dbReference>
<dbReference type="InterPro" id="IPR001453">
    <property type="entry name" value="MoaB/Mog_dom"/>
</dbReference>
<dbReference type="EC" id="2.10.1.1" evidence="6"/>
<dbReference type="STRING" id="1121267.CCUN_0986"/>
<evidence type="ECO:0000256" key="5">
    <source>
        <dbReference type="ARBA" id="ARBA00047317"/>
    </source>
</evidence>
<dbReference type="Pfam" id="PF03453">
    <property type="entry name" value="MoeA_N"/>
    <property type="match status" value="1"/>
</dbReference>
<dbReference type="Gene3D" id="3.40.980.10">
    <property type="entry name" value="MoaB/Mog-like domain"/>
    <property type="match status" value="1"/>
</dbReference>
<accession>A0A1W6BWY4</accession>
<dbReference type="Proteomes" id="UP000192902">
    <property type="component" value="Chromosome"/>
</dbReference>
<comment type="pathway">
    <text evidence="2 6">Cofactor biosynthesis; molybdopterin biosynthesis.</text>
</comment>
<dbReference type="Gene3D" id="2.170.190.11">
    <property type="entry name" value="Molybdopterin biosynthesis moea protein, domain 3"/>
    <property type="match status" value="1"/>
</dbReference>
<dbReference type="PANTHER" id="PTHR10192:SF5">
    <property type="entry name" value="GEPHYRIN"/>
    <property type="match status" value="1"/>
</dbReference>
<sequence>MKNVFETLMDLEKQIKALDEFELVSLEYAKGRFLYEDLKARKDLPSFDNAALDGYAFNYADKDEPLSIKGTIFAGDTHSYELGKNECYKIMTGAKMPKNADTILMLEDEKLQNQKLIISKEIKQNNAHRYRGEELKKDELILKKGEYLTAAKIALLSSQGLYKIKVFRKIKIGIFSSGDELKEAWEFCSDENIYNVNALALNALFSESNCEVSYLGIIKDDFISTKNSLEKQNFDLLLCSGGASVGEADFMENALISLEFKALFKGIKARPARPTKLYEKNEKYVLILPGNPMAAYLACFIFGLKILRLLCGNSDNELKIFAKMGKTLKLKSGRNNFILGNLKEGLFYPTNDNRFGSGMIKPLIQSQFLLISNENQAELKEGEELNLILL</sequence>
<evidence type="ECO:0000256" key="4">
    <source>
        <dbReference type="ARBA" id="ARBA00023150"/>
    </source>
</evidence>
<reference evidence="8 9" key="1">
    <citation type="submission" date="2017-04" db="EMBL/GenBank/DDBJ databases">
        <title>Complete genome sequence of the Campylobacter cuniculorum type strain LMG24588.</title>
        <authorList>
            <person name="Miller W.G."/>
            <person name="Yee E."/>
            <person name="Revez J."/>
            <person name="Bono J.L."/>
            <person name="Rossi M."/>
        </authorList>
    </citation>
    <scope>NUCLEOTIDE SEQUENCE [LARGE SCALE GENOMIC DNA]</scope>
    <source>
        <strain evidence="8 9">LMG 24588</strain>
    </source>
</reference>
<dbReference type="InterPro" id="IPR005111">
    <property type="entry name" value="MoeA_C_domain_IV"/>
</dbReference>
<feature type="domain" description="MoaB/Mog" evidence="7">
    <location>
        <begin position="173"/>
        <end position="309"/>
    </location>
</feature>
<dbReference type="SMART" id="SM00852">
    <property type="entry name" value="MoCF_biosynth"/>
    <property type="match status" value="1"/>
</dbReference>
<proteinExistence type="inferred from homology"/>
<dbReference type="InterPro" id="IPR038987">
    <property type="entry name" value="MoeA-like"/>
</dbReference>
<dbReference type="GO" id="GO:0061599">
    <property type="term" value="F:molybdopterin molybdotransferase activity"/>
    <property type="evidence" value="ECO:0007669"/>
    <property type="project" value="UniProtKB-UniRule"/>
</dbReference>
<evidence type="ECO:0000256" key="1">
    <source>
        <dbReference type="ARBA" id="ARBA00002901"/>
    </source>
</evidence>
<dbReference type="Pfam" id="PF00994">
    <property type="entry name" value="MoCF_biosynth"/>
    <property type="match status" value="1"/>
</dbReference>
<dbReference type="eggNOG" id="COG0303">
    <property type="taxonomic scope" value="Bacteria"/>
</dbReference>
<evidence type="ECO:0000259" key="7">
    <source>
        <dbReference type="SMART" id="SM00852"/>
    </source>
</evidence>
<gene>
    <name evidence="8" type="primary">moeA1</name>
    <name evidence="8" type="ORF">CCUN_0986</name>
</gene>
<keyword evidence="4 6" id="KW-0501">Molybdenum cofactor biosynthesis</keyword>
<comment type="cofactor">
    <cofactor evidence="6">
        <name>Mg(2+)</name>
        <dbReference type="ChEBI" id="CHEBI:18420"/>
    </cofactor>
</comment>
<dbReference type="Pfam" id="PF03454">
    <property type="entry name" value="MoeA_C"/>
    <property type="match status" value="1"/>
</dbReference>
<dbReference type="GO" id="GO:0046872">
    <property type="term" value="F:metal ion binding"/>
    <property type="evidence" value="ECO:0007669"/>
    <property type="project" value="UniProtKB-UniRule"/>
</dbReference>
<name>A0A1W6BWY4_9BACT</name>
<dbReference type="GO" id="GO:0005829">
    <property type="term" value="C:cytosol"/>
    <property type="evidence" value="ECO:0007669"/>
    <property type="project" value="TreeGrafter"/>
</dbReference>
<dbReference type="SUPFAM" id="SSF53218">
    <property type="entry name" value="Molybdenum cofactor biosynthesis proteins"/>
    <property type="match status" value="1"/>
</dbReference>
<dbReference type="InterPro" id="IPR005110">
    <property type="entry name" value="MoeA_linker/N"/>
</dbReference>
<evidence type="ECO:0000313" key="8">
    <source>
        <dbReference type="EMBL" id="ARJ56592.1"/>
    </source>
</evidence>
<evidence type="ECO:0000256" key="6">
    <source>
        <dbReference type="RuleBase" id="RU365090"/>
    </source>
</evidence>
<dbReference type="SUPFAM" id="SSF63882">
    <property type="entry name" value="MoeA N-terminal region -like"/>
    <property type="match status" value="1"/>
</dbReference>
<dbReference type="OrthoDB" id="9804758at2"/>
<dbReference type="Gene3D" id="2.40.340.10">
    <property type="entry name" value="MoeA, C-terminal, domain IV"/>
    <property type="match status" value="1"/>
</dbReference>
<dbReference type="Gene3D" id="3.90.105.10">
    <property type="entry name" value="Molybdopterin biosynthesis moea protein, domain 2"/>
    <property type="match status" value="1"/>
</dbReference>
<comment type="similarity">
    <text evidence="3 6">Belongs to the MoeA family.</text>
</comment>
<keyword evidence="6" id="KW-0479">Metal-binding</keyword>
<protein>
    <recommendedName>
        <fullName evidence="6">Molybdopterin molybdenumtransferase</fullName>
        <ecNumber evidence="6">2.10.1.1</ecNumber>
    </recommendedName>
</protein>
<organism evidence="8 9">
    <name type="scientific">Campylobacter cuniculorum DSM 23162 = LMG 24588</name>
    <dbReference type="NCBI Taxonomy" id="1121267"/>
    <lineage>
        <taxon>Bacteria</taxon>
        <taxon>Pseudomonadati</taxon>
        <taxon>Campylobacterota</taxon>
        <taxon>Epsilonproteobacteria</taxon>
        <taxon>Campylobacterales</taxon>
        <taxon>Campylobacteraceae</taxon>
        <taxon>Campylobacter</taxon>
    </lineage>
</organism>
<keyword evidence="6" id="KW-0460">Magnesium</keyword>
<evidence type="ECO:0000313" key="9">
    <source>
        <dbReference type="Proteomes" id="UP000192902"/>
    </source>
</evidence>
<dbReference type="EMBL" id="CP020867">
    <property type="protein sequence ID" value="ARJ56592.1"/>
    <property type="molecule type" value="Genomic_DNA"/>
</dbReference>
<dbReference type="SUPFAM" id="SSF63867">
    <property type="entry name" value="MoeA C-terminal domain-like"/>
    <property type="match status" value="1"/>
</dbReference>
<keyword evidence="8" id="KW-0378">Hydrolase</keyword>
<dbReference type="CDD" id="cd00887">
    <property type="entry name" value="MoeA"/>
    <property type="match status" value="1"/>
</dbReference>